<name>A0A232F363_9HYME</name>
<gene>
    <name evidence="1" type="ORF">TSAR_011911</name>
</gene>
<organism evidence="1 2">
    <name type="scientific">Trichomalopsis sarcophagae</name>
    <dbReference type="NCBI Taxonomy" id="543379"/>
    <lineage>
        <taxon>Eukaryota</taxon>
        <taxon>Metazoa</taxon>
        <taxon>Ecdysozoa</taxon>
        <taxon>Arthropoda</taxon>
        <taxon>Hexapoda</taxon>
        <taxon>Insecta</taxon>
        <taxon>Pterygota</taxon>
        <taxon>Neoptera</taxon>
        <taxon>Endopterygota</taxon>
        <taxon>Hymenoptera</taxon>
        <taxon>Apocrita</taxon>
        <taxon>Proctotrupomorpha</taxon>
        <taxon>Chalcidoidea</taxon>
        <taxon>Pteromalidae</taxon>
        <taxon>Pteromalinae</taxon>
        <taxon>Trichomalopsis</taxon>
    </lineage>
</organism>
<evidence type="ECO:0000313" key="2">
    <source>
        <dbReference type="Proteomes" id="UP000215335"/>
    </source>
</evidence>
<dbReference type="Proteomes" id="UP000215335">
    <property type="component" value="Unassembled WGS sequence"/>
</dbReference>
<sequence>MARAVVESYSPACPSLRTYRAEFSTYLPLSLVEGTYTYVLIRGQFNGPLMRLTVRRPRRDFPAFRGEWQNVRLLVRML</sequence>
<comment type="caution">
    <text evidence="1">The sequence shown here is derived from an EMBL/GenBank/DDBJ whole genome shotgun (WGS) entry which is preliminary data.</text>
</comment>
<keyword evidence="2" id="KW-1185">Reference proteome</keyword>
<dbReference type="AlphaFoldDB" id="A0A232F363"/>
<accession>A0A232F363</accession>
<evidence type="ECO:0000313" key="1">
    <source>
        <dbReference type="EMBL" id="OXU24867.1"/>
    </source>
</evidence>
<proteinExistence type="predicted"/>
<dbReference type="EMBL" id="NNAY01001174">
    <property type="protein sequence ID" value="OXU24867.1"/>
    <property type="molecule type" value="Genomic_DNA"/>
</dbReference>
<reference evidence="1 2" key="1">
    <citation type="journal article" date="2017" name="Curr. Biol.">
        <title>The Evolution of Venom by Co-option of Single-Copy Genes.</title>
        <authorList>
            <person name="Martinson E.O."/>
            <person name="Mrinalini"/>
            <person name="Kelkar Y.D."/>
            <person name="Chang C.H."/>
            <person name="Werren J.H."/>
        </authorList>
    </citation>
    <scope>NUCLEOTIDE SEQUENCE [LARGE SCALE GENOMIC DNA]</scope>
    <source>
        <strain evidence="1 2">Alberta</strain>
        <tissue evidence="1">Whole body</tissue>
    </source>
</reference>
<protein>
    <submittedName>
        <fullName evidence="1">Uncharacterized protein</fullName>
    </submittedName>
</protein>